<dbReference type="Gene3D" id="1.20.1080.10">
    <property type="entry name" value="Glycerol uptake facilitator protein"/>
    <property type="match status" value="1"/>
</dbReference>
<evidence type="ECO:0000256" key="10">
    <source>
        <dbReference type="RuleBase" id="RU000477"/>
    </source>
</evidence>
<feature type="region of interest" description="Disordered" evidence="11">
    <location>
        <begin position="1"/>
        <end position="79"/>
    </location>
</feature>
<dbReference type="STRING" id="52586.A0A0B1NVY8"/>
<keyword evidence="14" id="KW-1185">Reference proteome</keyword>
<feature type="transmembrane region" description="Helical" evidence="12">
    <location>
        <begin position="246"/>
        <end position="266"/>
    </location>
</feature>
<feature type="transmembrane region" description="Helical" evidence="12">
    <location>
        <begin position="388"/>
        <end position="408"/>
    </location>
</feature>
<dbReference type="AlphaFoldDB" id="A0A0B1NVY8"/>
<comment type="caution">
    <text evidence="13">The sequence shown here is derived from an EMBL/GenBank/DDBJ whole genome shotgun (WGS) entry which is preliminary data.</text>
</comment>
<keyword evidence="4 10" id="KW-0812">Transmembrane</keyword>
<comment type="subcellular location">
    <subcellularLocation>
        <location evidence="1">Membrane</location>
        <topology evidence="1">Multi-pass membrane protein</topology>
    </subcellularLocation>
</comment>
<evidence type="ECO:0000256" key="3">
    <source>
        <dbReference type="ARBA" id="ARBA00022448"/>
    </source>
</evidence>
<dbReference type="PANTHER" id="PTHR43829:SF9">
    <property type="entry name" value="AQUAPORIN-9"/>
    <property type="match status" value="1"/>
</dbReference>
<evidence type="ECO:0000256" key="12">
    <source>
        <dbReference type="SAM" id="Phobius"/>
    </source>
</evidence>
<dbReference type="Proteomes" id="UP000030854">
    <property type="component" value="Unassembled WGS sequence"/>
</dbReference>
<keyword evidence="7 12" id="KW-0472">Membrane</keyword>
<evidence type="ECO:0000256" key="4">
    <source>
        <dbReference type="ARBA" id="ARBA00022692"/>
    </source>
</evidence>
<accession>A0A0B1NVY8</accession>
<dbReference type="NCBIfam" id="TIGR00861">
    <property type="entry name" value="MIP"/>
    <property type="match status" value="1"/>
</dbReference>
<dbReference type="InterPro" id="IPR023271">
    <property type="entry name" value="Aquaporin-like"/>
</dbReference>
<dbReference type="EMBL" id="JNVN01004022">
    <property type="protein sequence ID" value="KHJ30547.1"/>
    <property type="molecule type" value="Genomic_DNA"/>
</dbReference>
<keyword evidence="6 12" id="KW-1133">Transmembrane helix</keyword>
<dbReference type="FunFam" id="1.20.1080.10:FF:000027">
    <property type="entry name" value="MIP aquaporin"/>
    <property type="match status" value="1"/>
</dbReference>
<evidence type="ECO:0000256" key="2">
    <source>
        <dbReference type="ARBA" id="ARBA00006175"/>
    </source>
</evidence>
<feature type="transmembrane region" description="Helical" evidence="12">
    <location>
        <begin position="173"/>
        <end position="193"/>
    </location>
</feature>
<dbReference type="GO" id="GO:0005886">
    <property type="term" value="C:plasma membrane"/>
    <property type="evidence" value="ECO:0007669"/>
    <property type="project" value="TreeGrafter"/>
</dbReference>
<dbReference type="GO" id="GO:0015250">
    <property type="term" value="F:water channel activity"/>
    <property type="evidence" value="ECO:0007669"/>
    <property type="project" value="TreeGrafter"/>
</dbReference>
<proteinExistence type="inferred from homology"/>
<dbReference type="PROSITE" id="PS00221">
    <property type="entry name" value="MIP"/>
    <property type="match status" value="1"/>
</dbReference>
<evidence type="ECO:0000256" key="5">
    <source>
        <dbReference type="ARBA" id="ARBA00022737"/>
    </source>
</evidence>
<dbReference type="SUPFAM" id="SSF81338">
    <property type="entry name" value="Aquaporin-like"/>
    <property type="match status" value="1"/>
</dbReference>
<dbReference type="HOGENOM" id="CLU_020019_9_0_1"/>
<feature type="compositionally biased region" description="Low complexity" evidence="11">
    <location>
        <begin position="47"/>
        <end position="59"/>
    </location>
</feature>
<evidence type="ECO:0000313" key="13">
    <source>
        <dbReference type="EMBL" id="KHJ30547.1"/>
    </source>
</evidence>
<evidence type="ECO:0000256" key="6">
    <source>
        <dbReference type="ARBA" id="ARBA00022989"/>
    </source>
</evidence>
<dbReference type="PANTHER" id="PTHR43829">
    <property type="entry name" value="AQUAPORIN OR AQUAGLYCEROPORIN RELATED"/>
    <property type="match status" value="1"/>
</dbReference>
<reference evidence="13 14" key="1">
    <citation type="journal article" date="2014" name="BMC Genomics">
        <title>Adaptive genomic structural variation in the grape powdery mildew pathogen, Erysiphe necator.</title>
        <authorList>
            <person name="Jones L."/>
            <person name="Riaz S."/>
            <person name="Morales-Cruz A."/>
            <person name="Amrine K.C."/>
            <person name="McGuire B."/>
            <person name="Gubler W.D."/>
            <person name="Walker M.A."/>
            <person name="Cantu D."/>
        </authorList>
    </citation>
    <scope>NUCLEOTIDE SEQUENCE [LARGE SCALE GENOMIC DNA]</scope>
    <source>
        <strain evidence="14">c</strain>
    </source>
</reference>
<feature type="transmembrane region" description="Helical" evidence="12">
    <location>
        <begin position="309"/>
        <end position="326"/>
    </location>
</feature>
<dbReference type="GO" id="GO:0015254">
    <property type="term" value="F:glycerol channel activity"/>
    <property type="evidence" value="ECO:0007669"/>
    <property type="project" value="TreeGrafter"/>
</dbReference>
<evidence type="ECO:0000256" key="9">
    <source>
        <dbReference type="ARBA" id="ARBA00049405"/>
    </source>
</evidence>
<evidence type="ECO:0000256" key="8">
    <source>
        <dbReference type="ARBA" id="ARBA00034651"/>
    </source>
</evidence>
<comment type="similarity">
    <text evidence="2 10">Belongs to the MIP/aquaporin (TC 1.A.8) family.</text>
</comment>
<dbReference type="Pfam" id="PF00230">
    <property type="entry name" value="MIP"/>
    <property type="match status" value="1"/>
</dbReference>
<protein>
    <submittedName>
        <fullName evidence="13">Putative channel-like protein</fullName>
    </submittedName>
</protein>
<keyword evidence="3 10" id="KW-0813">Transport</keyword>
<dbReference type="InterPro" id="IPR022357">
    <property type="entry name" value="MIP_CS"/>
</dbReference>
<dbReference type="InterPro" id="IPR050363">
    <property type="entry name" value="MIP/Aquaporin"/>
</dbReference>
<evidence type="ECO:0000256" key="7">
    <source>
        <dbReference type="ARBA" id="ARBA00023136"/>
    </source>
</evidence>
<evidence type="ECO:0000313" key="14">
    <source>
        <dbReference type="Proteomes" id="UP000030854"/>
    </source>
</evidence>
<dbReference type="PRINTS" id="PR00783">
    <property type="entry name" value="MINTRINSICP"/>
</dbReference>
<comment type="catalytic activity">
    <reaction evidence="9">
        <text>glycerol(in) = glycerol(out)</text>
        <dbReference type="Rhea" id="RHEA:29675"/>
        <dbReference type="ChEBI" id="CHEBI:17754"/>
    </reaction>
</comment>
<dbReference type="CDD" id="cd00333">
    <property type="entry name" value="MIP"/>
    <property type="match status" value="1"/>
</dbReference>
<dbReference type="InterPro" id="IPR000425">
    <property type="entry name" value="MIP"/>
</dbReference>
<gene>
    <name evidence="13" type="ORF">EV44_g1083</name>
</gene>
<name>A0A0B1NVY8_UNCNE</name>
<keyword evidence="5" id="KW-0677">Repeat</keyword>
<sequence>MSSAPIQRERRRSFGPTIYHEDLESASMARPPPVFFDEVIRDRPRRSSSVNSRSNPARRGSVRYYQDPANISSPIQSPVKPGFVETVEREIRSDEKEFEERAYEDKDQYVEKPFGQDDQPFYENTYNTRTPVHKPGNQLVASYKPPKLGKPQDPKRYWWTSVRNTLREPFSEFFGTFILVLFGDGSIAQTVLSNGTRGTWQSICWGWGIGVMLGVYVAGISGANLNPAVTLSNCIFRKHPWQKLPVYALGQTLGAFAAAGVVYANYYAAINAYEGAGVRTVPGALNSVNTTAGIFATYPAPFVNKTQEFFSEFIASAILMFCVYALQDKFNRGADKFVPLALFFVLYGIGACFGWETGFAINPARDFGPRLLTYFVGYGNDVWTVSGHYFWVPLIAPCFGCVFGGWIYDLFIFQGESPVNTPWMGLKRLVGGSVQRNDSNV</sequence>
<evidence type="ECO:0000256" key="11">
    <source>
        <dbReference type="SAM" id="MobiDB-lite"/>
    </source>
</evidence>
<feature type="transmembrane region" description="Helical" evidence="12">
    <location>
        <begin position="338"/>
        <end position="361"/>
    </location>
</feature>
<organism evidence="13 14">
    <name type="scientific">Uncinula necator</name>
    <name type="common">Grape powdery mildew</name>
    <dbReference type="NCBI Taxonomy" id="52586"/>
    <lineage>
        <taxon>Eukaryota</taxon>
        <taxon>Fungi</taxon>
        <taxon>Dikarya</taxon>
        <taxon>Ascomycota</taxon>
        <taxon>Pezizomycotina</taxon>
        <taxon>Leotiomycetes</taxon>
        <taxon>Erysiphales</taxon>
        <taxon>Erysiphaceae</taxon>
        <taxon>Erysiphe</taxon>
    </lineage>
</organism>
<evidence type="ECO:0000256" key="1">
    <source>
        <dbReference type="ARBA" id="ARBA00004141"/>
    </source>
</evidence>
<comment type="catalytic activity">
    <reaction evidence="8">
        <text>H2O(in) = H2O(out)</text>
        <dbReference type="Rhea" id="RHEA:29667"/>
        <dbReference type="ChEBI" id="CHEBI:15377"/>
    </reaction>
</comment>
<feature type="transmembrane region" description="Helical" evidence="12">
    <location>
        <begin position="205"/>
        <end position="225"/>
    </location>
</feature>